<sequence>MTDKNYTLLSSPPNRKEFAEAFGQNQAAVRRLENLTLDVTKNLPNGIDANTELIQFGIMNSHSVVAVPVQQALSGPLGMLFNACVSVPSKAQALAMFAMMESISRVGQTPGNYPLRQPLASFQSAQALGTSLTNGTTANVASLPLPAGTWDVSGVVVFNANSSTVIEQLTAGISSTSATLSTPDTYQQIPEALSTTTPANLQAPITRIVLASAATVYLVAQAIFTTSTMTADGYIKARPVL</sequence>
<dbReference type="EMBL" id="CATZAZ010000016">
    <property type="protein sequence ID" value="CAJ0807370.1"/>
    <property type="molecule type" value="Genomic_DNA"/>
</dbReference>
<evidence type="ECO:0000313" key="1">
    <source>
        <dbReference type="EMBL" id="CAJ0807370.1"/>
    </source>
</evidence>
<dbReference type="RefSeq" id="WP_316685525.1">
    <property type="nucleotide sequence ID" value="NZ_CATZAZ010000016.1"/>
</dbReference>
<dbReference type="AlphaFoldDB" id="A0AAD2BUR4"/>
<reference evidence="1" key="1">
    <citation type="submission" date="2023-07" db="EMBL/GenBank/DDBJ databases">
        <authorList>
            <person name="Peeters C."/>
        </authorList>
    </citation>
    <scope>NUCLEOTIDE SEQUENCE</scope>
    <source>
        <strain evidence="1">R-77560</strain>
    </source>
</reference>
<accession>A0AAD2BUR4</accession>
<proteinExistence type="predicted"/>
<protein>
    <submittedName>
        <fullName evidence="1">Uncharacterized protein</fullName>
    </submittedName>
</protein>
<comment type="caution">
    <text evidence="1">The sequence shown here is derived from an EMBL/GenBank/DDBJ whole genome shotgun (WGS) entry which is preliminary data.</text>
</comment>
<dbReference type="Proteomes" id="UP001189756">
    <property type="component" value="Unassembled WGS sequence"/>
</dbReference>
<gene>
    <name evidence="1" type="ORF">R77560_04566</name>
</gene>
<organism evidence="1 2">
    <name type="scientific">Ralstonia thomasii</name>
    <dbReference type="NCBI Taxonomy" id="3058596"/>
    <lineage>
        <taxon>Bacteria</taxon>
        <taxon>Pseudomonadati</taxon>
        <taxon>Pseudomonadota</taxon>
        <taxon>Betaproteobacteria</taxon>
        <taxon>Burkholderiales</taxon>
        <taxon>Burkholderiaceae</taxon>
        <taxon>Ralstonia</taxon>
    </lineage>
</organism>
<evidence type="ECO:0000313" key="2">
    <source>
        <dbReference type="Proteomes" id="UP001189756"/>
    </source>
</evidence>
<name>A0AAD2BUR4_9RALS</name>